<feature type="compositionally biased region" description="Acidic residues" evidence="1">
    <location>
        <begin position="236"/>
        <end position="249"/>
    </location>
</feature>
<evidence type="ECO:0000313" key="8">
    <source>
        <dbReference type="EMBL" id="KLO20595.1"/>
    </source>
</evidence>
<dbReference type="Pfam" id="PF24312">
    <property type="entry name" value="Ig-like_POM152"/>
    <property type="match status" value="2"/>
</dbReference>
<dbReference type="Pfam" id="PF24527">
    <property type="entry name" value="Ig-like_Pom152_9"/>
    <property type="match status" value="1"/>
</dbReference>
<dbReference type="Pfam" id="PF23664">
    <property type="entry name" value="Ig_Pom152"/>
    <property type="match status" value="2"/>
</dbReference>
<evidence type="ECO:0000313" key="9">
    <source>
        <dbReference type="Proteomes" id="UP000053477"/>
    </source>
</evidence>
<feature type="region of interest" description="Disordered" evidence="1">
    <location>
        <begin position="225"/>
        <end position="255"/>
    </location>
</feature>
<reference evidence="8 9" key="1">
    <citation type="submission" date="2015-04" db="EMBL/GenBank/DDBJ databases">
        <title>Complete genome sequence of Schizopora paradoxa KUC8140, a cosmopolitan wood degrader in East Asia.</title>
        <authorList>
            <consortium name="DOE Joint Genome Institute"/>
            <person name="Min B."/>
            <person name="Park H."/>
            <person name="Jang Y."/>
            <person name="Kim J.-J."/>
            <person name="Kim K.H."/>
            <person name="Pangilinan J."/>
            <person name="Lipzen A."/>
            <person name="Riley R."/>
            <person name="Grigoriev I.V."/>
            <person name="Spatafora J.W."/>
            <person name="Choi I.-G."/>
        </authorList>
    </citation>
    <scope>NUCLEOTIDE SEQUENCE [LARGE SCALE GENOMIC DNA]</scope>
    <source>
        <strain evidence="8 9">KUC8140</strain>
    </source>
</reference>
<dbReference type="GO" id="GO:0006999">
    <property type="term" value="P:nuclear pore organization"/>
    <property type="evidence" value="ECO:0007669"/>
    <property type="project" value="TreeGrafter"/>
</dbReference>
<dbReference type="AlphaFoldDB" id="A0A0H2S8I5"/>
<feature type="domain" description="Nucleoporin POM152 immunoglobulin-like" evidence="3">
    <location>
        <begin position="542"/>
        <end position="643"/>
    </location>
</feature>
<dbReference type="FunCoup" id="A0A0H2S8I5">
    <property type="interactions" value="71"/>
</dbReference>
<evidence type="ECO:0000256" key="1">
    <source>
        <dbReference type="SAM" id="MobiDB-lite"/>
    </source>
</evidence>
<protein>
    <recommendedName>
        <fullName evidence="10">Nucleoporin Pom152</fullName>
    </recommendedName>
</protein>
<keyword evidence="2" id="KW-0472">Membrane</keyword>
<evidence type="ECO:0000259" key="7">
    <source>
        <dbReference type="Pfam" id="PF24527"/>
    </source>
</evidence>
<gene>
    <name evidence="8" type="ORF">SCHPADRAFT_863370</name>
</gene>
<dbReference type="InParanoid" id="A0A0H2S8I5"/>
<dbReference type="Proteomes" id="UP000053477">
    <property type="component" value="Unassembled WGS sequence"/>
</dbReference>
<evidence type="ECO:0000259" key="5">
    <source>
        <dbReference type="Pfam" id="PF24312"/>
    </source>
</evidence>
<evidence type="ECO:0000259" key="3">
    <source>
        <dbReference type="Pfam" id="PF23664"/>
    </source>
</evidence>
<accession>A0A0H2S8I5</accession>
<sequence length="1268" mass="140622">MPAPAQAVKAETNASQQPFIPEQYVDAPSQRLYILSIGLLIQAIKVFDWLQSLIFSNSSTNLTFKWLLVDAVYLLTLKRLRIPRLNYAASVVCVQILLLWLFDGVLFGSVQIGVSRYSLTYTAREYYQNELSQGVQNLFGGDNLRGEHTVRMSPISTARLNPGSLSFCLGAPSNFVLVPILLNNTKPSHIRYSIRQLGSEKVENVDLNTRDLKAIESTRLESLQLTKTAAPQQAEEYNEDDWDEEDEEEAPPHTNLLGYSNYDLEETQGISHLKISKPGIIRLERVLDAPTSNLARVLPNEITIAPCPQASFVADKISNGDAIRCLGESEELSVKLVGVPPLSVKYFGETNGQREYFSVDQIEGKPGMEGQAQELRVPLDMSFDVAGIRQYTLHQVYDGLGNMRTLGSLPSTRSPDEKTPTPSEYTRSVTVLRRAGVSFKDCGPGKPSSLLIGSEAHLQLASRDTDPKDSPLAVTIAYRPPSTNTTAKNAVSPWRKVISYPSGRSSFPINVTAPGEYSVVGVKGQTCPGDVLSPDTCKVVEEPHPSAEIELKRIHECSGDTGVSAYLVMQGKPPFQVHYKQKRNDEAEKEMSRVFQGSRGDITLQPENSGRYSYWFTHLSDANYKRIKLDGPSISQTVHPLASASFVFHGATGTGNRRAINSCSGNTVDVEVDFRGDSPWNLELQVSGPNGVDTIHLPGLQKSRERIKVPIPRSIDDEGGSFQIDLVSVEDVHGCKKALAVPGMSVNVRRVKPSARFYSQTGQRTTTVLEGKSVQLPLRLSGDGPWRIKYQRTDPADLPRTTMIHSPNDHLSIDKKGVYKLLEVSDSQCPGVVDEEASEYTVDWIPRPSITLSQDSVVTYDGYNGSFIRAPICEGSDDFVDLDMTGRPPFQILYNVARESEVGGTRILDQPVISSVQSRTRLQLLTSQAGRIFYEIKQIGDANYPLAQNKDHVIPRNDRLLFEQSVIGRASAQFKKSARLSHCLRDTFVPSDPLSSDDIILLDGQPPFSLDLSIKSLATSHIHRETVEIREAQWKVNLPKYIFTSIGPHQVTIEAVRDASSCKQSVTDPLRKSIWVDVAESAAIVPYDRREHFCVGDVAQFQMEGSPPWTVGYKVNKKYHEQVAKSSPFILTPQQPGNVSIVSVSHQHKMCRSTVENIEFQVHALPSAQIANGRDYFEDIHEGTYQAHIVFTLEGEPPFTFTYQRSEAPARRGGKPGKVLESHTVSGVMEHEYSIYTALEGTWTVTFISDKYCRYPPVSPEGSGERSK</sequence>
<feature type="transmembrane region" description="Helical" evidence="2">
    <location>
        <begin position="87"/>
        <end position="110"/>
    </location>
</feature>
<dbReference type="InterPro" id="IPR037701">
    <property type="entry name" value="Pom152"/>
</dbReference>
<dbReference type="InterPro" id="IPR056541">
    <property type="entry name" value="Ig-like_POM152"/>
</dbReference>
<dbReference type="InterPro" id="IPR056542">
    <property type="entry name" value="Ig-like_POM152_1st"/>
</dbReference>
<feature type="domain" description="Nucleoporin POM152 Ig-like" evidence="5">
    <location>
        <begin position="752"/>
        <end position="838"/>
    </location>
</feature>
<evidence type="ECO:0000256" key="2">
    <source>
        <dbReference type="SAM" id="Phobius"/>
    </source>
</evidence>
<dbReference type="PANTHER" id="PTHR28206:SF1">
    <property type="entry name" value="NUCLEOPORIN POM152"/>
    <property type="match status" value="1"/>
</dbReference>
<dbReference type="GO" id="GO:0006606">
    <property type="term" value="P:protein import into nucleus"/>
    <property type="evidence" value="ECO:0007669"/>
    <property type="project" value="TreeGrafter"/>
</dbReference>
<dbReference type="InterPro" id="IPR056543">
    <property type="entry name" value="Ig-like_POM152_9th"/>
</dbReference>
<evidence type="ECO:0000259" key="6">
    <source>
        <dbReference type="Pfam" id="PF24519"/>
    </source>
</evidence>
<evidence type="ECO:0008006" key="10">
    <source>
        <dbReference type="Google" id="ProtNLM"/>
    </source>
</evidence>
<dbReference type="STRING" id="27342.A0A0H2S8I5"/>
<keyword evidence="2" id="KW-1133">Transmembrane helix</keyword>
<dbReference type="Pfam" id="PF24097">
    <property type="entry name" value="TMD_POM152"/>
    <property type="match status" value="1"/>
</dbReference>
<dbReference type="PANTHER" id="PTHR28206">
    <property type="entry name" value="NUCLEOPORIN POM152"/>
    <property type="match status" value="1"/>
</dbReference>
<dbReference type="GO" id="GO:0017056">
    <property type="term" value="F:structural constituent of nuclear pore"/>
    <property type="evidence" value="ECO:0007669"/>
    <property type="project" value="InterPro"/>
</dbReference>
<dbReference type="EMBL" id="KQ085882">
    <property type="protein sequence ID" value="KLO20595.1"/>
    <property type="molecule type" value="Genomic_DNA"/>
</dbReference>
<dbReference type="OrthoDB" id="5529162at2759"/>
<feature type="domain" description="Nucleoporin POM152 N-terminal transmembrane" evidence="4">
    <location>
        <begin position="26"/>
        <end position="110"/>
    </location>
</feature>
<organism evidence="8 9">
    <name type="scientific">Schizopora paradoxa</name>
    <dbReference type="NCBI Taxonomy" id="27342"/>
    <lineage>
        <taxon>Eukaryota</taxon>
        <taxon>Fungi</taxon>
        <taxon>Dikarya</taxon>
        <taxon>Basidiomycota</taxon>
        <taxon>Agaricomycotina</taxon>
        <taxon>Agaricomycetes</taxon>
        <taxon>Hymenochaetales</taxon>
        <taxon>Schizoporaceae</taxon>
        <taxon>Schizopora</taxon>
    </lineage>
</organism>
<dbReference type="InterPro" id="IPR056544">
    <property type="entry name" value="Ig_POM152"/>
</dbReference>
<dbReference type="GO" id="GO:0070762">
    <property type="term" value="C:nuclear pore transmembrane ring"/>
    <property type="evidence" value="ECO:0007669"/>
    <property type="project" value="TreeGrafter"/>
</dbReference>
<dbReference type="Pfam" id="PF24519">
    <property type="entry name" value="Ig-like_Pom152_1"/>
    <property type="match status" value="1"/>
</dbReference>
<keyword evidence="9" id="KW-1185">Reference proteome</keyword>
<proteinExistence type="predicted"/>
<name>A0A0H2S8I5_9AGAM</name>
<feature type="domain" description="Nucleoporin POM152 ninth Ig-like" evidence="7">
    <location>
        <begin position="1083"/>
        <end position="1155"/>
    </location>
</feature>
<feature type="domain" description="Nucleoporin POM152 first Ig-like" evidence="6">
    <location>
        <begin position="157"/>
        <end position="296"/>
    </location>
</feature>
<keyword evidence="2" id="KW-0812">Transmembrane</keyword>
<feature type="domain" description="Nucleoporin POM152 Ig-like" evidence="5">
    <location>
        <begin position="436"/>
        <end position="537"/>
    </location>
</feature>
<dbReference type="InterPro" id="IPR056540">
    <property type="entry name" value="TMD_POM152"/>
</dbReference>
<evidence type="ECO:0000259" key="4">
    <source>
        <dbReference type="Pfam" id="PF24097"/>
    </source>
</evidence>
<feature type="domain" description="Nucleoporin POM152 immunoglobulin-like" evidence="3">
    <location>
        <begin position="880"/>
        <end position="946"/>
    </location>
</feature>